<dbReference type="PANTHER" id="PTHR24421:SF61">
    <property type="entry name" value="OXYGEN SENSOR HISTIDINE KINASE NREB"/>
    <property type="match status" value="1"/>
</dbReference>
<dbReference type="InterPro" id="IPR050482">
    <property type="entry name" value="Sensor_HK_TwoCompSys"/>
</dbReference>
<dbReference type="PANTHER" id="PTHR24421">
    <property type="entry name" value="NITRATE/NITRITE SENSOR PROTEIN NARX-RELATED"/>
    <property type="match status" value="1"/>
</dbReference>
<dbReference type="SUPFAM" id="SSF55781">
    <property type="entry name" value="GAF domain-like"/>
    <property type="match status" value="1"/>
</dbReference>
<dbReference type="EMBL" id="CADCVO010000595">
    <property type="protein sequence ID" value="CAA9527508.1"/>
    <property type="molecule type" value="Genomic_DNA"/>
</dbReference>
<evidence type="ECO:0000259" key="4">
    <source>
        <dbReference type="SMART" id="SM00065"/>
    </source>
</evidence>
<dbReference type="Gene3D" id="3.30.450.40">
    <property type="match status" value="1"/>
</dbReference>
<keyword evidence="2" id="KW-0418">Kinase</keyword>
<organism evidence="5">
    <name type="scientific">uncultured Solirubrobacteraceae bacterium</name>
    <dbReference type="NCBI Taxonomy" id="1162706"/>
    <lineage>
        <taxon>Bacteria</taxon>
        <taxon>Bacillati</taxon>
        <taxon>Actinomycetota</taxon>
        <taxon>Thermoleophilia</taxon>
        <taxon>Solirubrobacterales</taxon>
        <taxon>Solirubrobacteraceae</taxon>
        <taxon>environmental samples</taxon>
    </lineage>
</organism>
<feature type="domain" description="GAF" evidence="4">
    <location>
        <begin position="29"/>
        <end position="177"/>
    </location>
</feature>
<accession>A0A6J4TMX4</accession>
<dbReference type="SUPFAM" id="SSF55874">
    <property type="entry name" value="ATPase domain of HSP90 chaperone/DNA topoisomerase II/histidine kinase"/>
    <property type="match status" value="1"/>
</dbReference>
<evidence type="ECO:0000256" key="2">
    <source>
        <dbReference type="ARBA" id="ARBA00022777"/>
    </source>
</evidence>
<protein>
    <recommendedName>
        <fullName evidence="4">GAF domain-containing protein</fullName>
    </recommendedName>
</protein>
<dbReference type="Gene3D" id="1.20.5.1930">
    <property type="match status" value="1"/>
</dbReference>
<keyword evidence="3" id="KW-0902">Two-component regulatory system</keyword>
<gene>
    <name evidence="5" type="ORF">AVDCRST_MAG13-3873</name>
</gene>
<evidence type="ECO:0000313" key="5">
    <source>
        <dbReference type="EMBL" id="CAA9527508.1"/>
    </source>
</evidence>
<evidence type="ECO:0000256" key="3">
    <source>
        <dbReference type="ARBA" id="ARBA00023012"/>
    </source>
</evidence>
<keyword evidence="1" id="KW-0808">Transferase</keyword>
<name>A0A6J4TMX4_9ACTN</name>
<sequence>MMEGVEQRPHIEALELFADLLARVEGEPDSSVFYGQMCNAICRLTSMERAVIFRYDETRRRVLAVGAHGLDLGLLRDLHVTVESVPLARQALEQDRVTEAAEGFERELPDAWRDEVDGRHLVFTPIAASGRWVGVVLSDRPKSEAPLGEEEKDLLWTLGKTAALAAVARSATYQAERARQLQGRIDMAREIHDGVIQRLFGVSLVLTAGHEPLDPEARGRCGDEVQGALADLRAALTRPLGRVARPTQTTLTEELDRLDAEHPGLGLTLDGAGREPVPEHLEPLAQSVLAEAVRNALKHAEPTHVGVSWGPQDGAFVLQVTNNGVDGGRHAHGGMGLRLAAFEALQLGGVLDFGPSGAGSWQVRLVVPYEHA</sequence>
<dbReference type="InterPro" id="IPR003018">
    <property type="entry name" value="GAF"/>
</dbReference>
<dbReference type="Gene3D" id="3.30.565.10">
    <property type="entry name" value="Histidine kinase-like ATPase, C-terminal domain"/>
    <property type="match status" value="1"/>
</dbReference>
<proteinExistence type="predicted"/>
<evidence type="ECO:0000256" key="1">
    <source>
        <dbReference type="ARBA" id="ARBA00022679"/>
    </source>
</evidence>
<dbReference type="GO" id="GO:0046983">
    <property type="term" value="F:protein dimerization activity"/>
    <property type="evidence" value="ECO:0007669"/>
    <property type="project" value="InterPro"/>
</dbReference>
<dbReference type="GO" id="GO:0000155">
    <property type="term" value="F:phosphorelay sensor kinase activity"/>
    <property type="evidence" value="ECO:0007669"/>
    <property type="project" value="InterPro"/>
</dbReference>
<dbReference type="InterPro" id="IPR036890">
    <property type="entry name" value="HATPase_C_sf"/>
</dbReference>
<reference evidence="5" key="1">
    <citation type="submission" date="2020-02" db="EMBL/GenBank/DDBJ databases">
        <authorList>
            <person name="Meier V. D."/>
        </authorList>
    </citation>
    <scope>NUCLEOTIDE SEQUENCE</scope>
    <source>
        <strain evidence="5">AVDCRST_MAG13</strain>
    </source>
</reference>
<dbReference type="Pfam" id="PF13492">
    <property type="entry name" value="GAF_3"/>
    <property type="match status" value="1"/>
</dbReference>
<dbReference type="AlphaFoldDB" id="A0A6J4TMX4"/>
<dbReference type="SMART" id="SM00065">
    <property type="entry name" value="GAF"/>
    <property type="match status" value="1"/>
</dbReference>
<dbReference type="Pfam" id="PF07730">
    <property type="entry name" value="HisKA_3"/>
    <property type="match status" value="1"/>
</dbReference>
<dbReference type="GO" id="GO:0016020">
    <property type="term" value="C:membrane"/>
    <property type="evidence" value="ECO:0007669"/>
    <property type="project" value="InterPro"/>
</dbReference>
<dbReference type="InterPro" id="IPR029016">
    <property type="entry name" value="GAF-like_dom_sf"/>
</dbReference>
<dbReference type="InterPro" id="IPR011712">
    <property type="entry name" value="Sig_transdc_His_kin_sub3_dim/P"/>
</dbReference>